<protein>
    <submittedName>
        <fullName evidence="2">Uncharacterized protein</fullName>
    </submittedName>
</protein>
<organism evidence="2 3">
    <name type="scientific">Larinioides sclopetarius</name>
    <dbReference type="NCBI Taxonomy" id="280406"/>
    <lineage>
        <taxon>Eukaryota</taxon>
        <taxon>Metazoa</taxon>
        <taxon>Ecdysozoa</taxon>
        <taxon>Arthropoda</taxon>
        <taxon>Chelicerata</taxon>
        <taxon>Arachnida</taxon>
        <taxon>Araneae</taxon>
        <taxon>Araneomorphae</taxon>
        <taxon>Entelegynae</taxon>
        <taxon>Araneoidea</taxon>
        <taxon>Araneidae</taxon>
        <taxon>Larinioides</taxon>
    </lineage>
</organism>
<dbReference type="Proteomes" id="UP001497382">
    <property type="component" value="Unassembled WGS sequence"/>
</dbReference>
<feature type="region of interest" description="Disordered" evidence="1">
    <location>
        <begin position="1"/>
        <end position="50"/>
    </location>
</feature>
<sequence>RRGGPETGTGHGPPTFRKRTPWNEGHPLQRLEHPLPFSGVQRPRWRPGGTLPGWTVLLVGESSVSSGRNYVGRNSGGSSDVKGTRDGHFPNQWATEMDTPGSGDEDLDISFIAQVFIPS</sequence>
<feature type="non-terminal residue" evidence="2">
    <location>
        <position position="1"/>
    </location>
</feature>
<gene>
    <name evidence="2" type="ORF">LARSCL_LOCUS17615</name>
</gene>
<accession>A0AAV2B9Q7</accession>
<keyword evidence="3" id="KW-1185">Reference proteome</keyword>
<feature type="region of interest" description="Disordered" evidence="1">
    <location>
        <begin position="65"/>
        <end position="90"/>
    </location>
</feature>
<evidence type="ECO:0000256" key="1">
    <source>
        <dbReference type="SAM" id="MobiDB-lite"/>
    </source>
</evidence>
<dbReference type="EMBL" id="CAXIEN010000304">
    <property type="protein sequence ID" value="CAL1292365.1"/>
    <property type="molecule type" value="Genomic_DNA"/>
</dbReference>
<evidence type="ECO:0000313" key="2">
    <source>
        <dbReference type="EMBL" id="CAL1292365.1"/>
    </source>
</evidence>
<feature type="compositionally biased region" description="Gly residues" evidence="1">
    <location>
        <begin position="1"/>
        <end position="11"/>
    </location>
</feature>
<evidence type="ECO:0000313" key="3">
    <source>
        <dbReference type="Proteomes" id="UP001497382"/>
    </source>
</evidence>
<dbReference type="AlphaFoldDB" id="A0AAV2B9Q7"/>
<name>A0AAV2B9Q7_9ARAC</name>
<reference evidence="2 3" key="1">
    <citation type="submission" date="2024-04" db="EMBL/GenBank/DDBJ databases">
        <authorList>
            <person name="Rising A."/>
            <person name="Reimegard J."/>
            <person name="Sonavane S."/>
            <person name="Akerstrom W."/>
            <person name="Nylinder S."/>
            <person name="Hedman E."/>
            <person name="Kallberg Y."/>
        </authorList>
    </citation>
    <scope>NUCLEOTIDE SEQUENCE [LARGE SCALE GENOMIC DNA]</scope>
</reference>
<proteinExistence type="predicted"/>
<comment type="caution">
    <text evidence="2">The sequence shown here is derived from an EMBL/GenBank/DDBJ whole genome shotgun (WGS) entry which is preliminary data.</text>
</comment>